<keyword evidence="7" id="KW-1185">Reference proteome</keyword>
<feature type="short sequence motif" description="GXSXG" evidence="4">
    <location>
        <begin position="51"/>
        <end position="55"/>
    </location>
</feature>
<gene>
    <name evidence="6" type="ORF">FYJ65_00775</name>
</gene>
<feature type="domain" description="PNPLA" evidence="5">
    <location>
        <begin position="20"/>
        <end position="187"/>
    </location>
</feature>
<evidence type="ECO:0000256" key="4">
    <source>
        <dbReference type="PROSITE-ProRule" id="PRU01161"/>
    </source>
</evidence>
<dbReference type="Pfam" id="PF19890">
    <property type="entry name" value="DUF6363"/>
    <property type="match status" value="1"/>
</dbReference>
<dbReference type="InterPro" id="IPR045943">
    <property type="entry name" value="DUF6363"/>
</dbReference>
<dbReference type="PROSITE" id="PS51635">
    <property type="entry name" value="PNPLA"/>
    <property type="match status" value="1"/>
</dbReference>
<comment type="caution">
    <text evidence="4">Lacks conserved residue(s) required for the propagation of feature annotation.</text>
</comment>
<organism evidence="6 7">
    <name type="scientific">Mogibacterium kristiansenii</name>
    <dbReference type="NCBI Taxonomy" id="2606708"/>
    <lineage>
        <taxon>Bacteria</taxon>
        <taxon>Bacillati</taxon>
        <taxon>Bacillota</taxon>
        <taxon>Clostridia</taxon>
        <taxon>Peptostreptococcales</taxon>
        <taxon>Anaerovoracaceae</taxon>
        <taxon>Mogibacterium</taxon>
    </lineage>
</organism>
<dbReference type="GO" id="GO:0016042">
    <property type="term" value="P:lipid catabolic process"/>
    <property type="evidence" value="ECO:0007669"/>
    <property type="project" value="UniProtKB-UniRule"/>
</dbReference>
<name>A0A6N7XG54_9FIRM</name>
<keyword evidence="2 4" id="KW-0442">Lipid degradation</keyword>
<evidence type="ECO:0000313" key="7">
    <source>
        <dbReference type="Proteomes" id="UP000469424"/>
    </source>
</evidence>
<dbReference type="AlphaFoldDB" id="A0A6N7XG54"/>
<dbReference type="InterPro" id="IPR016035">
    <property type="entry name" value="Acyl_Trfase/lysoPLipase"/>
</dbReference>
<dbReference type="PANTHER" id="PTHR14226">
    <property type="entry name" value="NEUROPATHY TARGET ESTERASE/SWISS CHEESE D.MELANOGASTER"/>
    <property type="match status" value="1"/>
</dbReference>
<keyword evidence="1 4" id="KW-0378">Hydrolase</keyword>
<dbReference type="Pfam" id="PF01734">
    <property type="entry name" value="Patatin"/>
    <property type="match status" value="1"/>
</dbReference>
<keyword evidence="3 4" id="KW-0443">Lipid metabolism</keyword>
<evidence type="ECO:0000259" key="5">
    <source>
        <dbReference type="PROSITE" id="PS51635"/>
    </source>
</evidence>
<feature type="active site" description="Nucleophile" evidence="4">
    <location>
        <position position="53"/>
    </location>
</feature>
<evidence type="ECO:0000256" key="2">
    <source>
        <dbReference type="ARBA" id="ARBA00022963"/>
    </source>
</evidence>
<dbReference type="Gene3D" id="3.40.1090.10">
    <property type="entry name" value="Cytosolic phospholipase A2 catalytic domain"/>
    <property type="match status" value="2"/>
</dbReference>
<dbReference type="CDD" id="cd07208">
    <property type="entry name" value="Pat_hypo_Ecoli_yjju_like"/>
    <property type="match status" value="1"/>
</dbReference>
<feature type="active site" description="Proton acceptor" evidence="4">
    <location>
        <position position="174"/>
    </location>
</feature>
<dbReference type="GO" id="GO:0016787">
    <property type="term" value="F:hydrolase activity"/>
    <property type="evidence" value="ECO:0007669"/>
    <property type="project" value="UniProtKB-UniRule"/>
</dbReference>
<sequence length="297" mass="33797">MYTKETISKKENNGKHRTALVLEGGAMRGIFSAGVIDVLMENNIHFDAVIGVSAGAAFGCNYKSHQPGRVIRYNRRFAKDWRYCSLRSLMKTGDLYGAEFCYHTLPKELDVMDKETYDSDPSRFVVVCTDTRTGKPVYKELPELNDAALEWVRASASMPVVSRAVHIDGYSLLDGGISDSIPVQYARNQGYDRIVTVLTRPKDYVKAPTGHDHLYGLLLHKYPQVAASLRNRHVVYNRSKKMVHQLGSKGELCVIYPEKELDISRTEHDVARMDRTYKEGRKRAQAMMPKIRKYLEQ</sequence>
<evidence type="ECO:0000256" key="1">
    <source>
        <dbReference type="ARBA" id="ARBA00022801"/>
    </source>
</evidence>
<evidence type="ECO:0000313" key="6">
    <source>
        <dbReference type="EMBL" id="MST69884.1"/>
    </source>
</evidence>
<dbReference type="InterPro" id="IPR002641">
    <property type="entry name" value="PNPLA_dom"/>
</dbReference>
<comment type="caution">
    <text evidence="6">The sequence shown here is derived from an EMBL/GenBank/DDBJ whole genome shotgun (WGS) entry which is preliminary data.</text>
</comment>
<accession>A0A6N7XG54</accession>
<dbReference type="PANTHER" id="PTHR14226:SF25">
    <property type="entry name" value="PHOSPHOESTERASE"/>
    <property type="match status" value="1"/>
</dbReference>
<evidence type="ECO:0000256" key="3">
    <source>
        <dbReference type="ARBA" id="ARBA00023098"/>
    </source>
</evidence>
<proteinExistence type="predicted"/>
<protein>
    <submittedName>
        <fullName evidence="6">Patatin family protein</fullName>
    </submittedName>
</protein>
<reference evidence="6 7" key="1">
    <citation type="submission" date="2019-08" db="EMBL/GenBank/DDBJ databases">
        <title>In-depth cultivation of the pig gut microbiome towards novel bacterial diversity and tailored functional studies.</title>
        <authorList>
            <person name="Wylensek D."/>
            <person name="Hitch T.C.A."/>
            <person name="Clavel T."/>
        </authorList>
    </citation>
    <scope>NUCLEOTIDE SEQUENCE [LARGE SCALE GENOMIC DNA]</scope>
    <source>
        <strain evidence="6 7">WCA-MUC-591-APC-4B</strain>
    </source>
</reference>
<feature type="short sequence motif" description="DGA/G" evidence="4">
    <location>
        <begin position="174"/>
        <end position="176"/>
    </location>
</feature>
<dbReference type="EMBL" id="VUNA01000001">
    <property type="protein sequence ID" value="MST69884.1"/>
    <property type="molecule type" value="Genomic_DNA"/>
</dbReference>
<dbReference type="InterPro" id="IPR037483">
    <property type="entry name" value="YjjU-like"/>
</dbReference>
<dbReference type="SUPFAM" id="SSF52151">
    <property type="entry name" value="FabD/lysophospholipase-like"/>
    <property type="match status" value="1"/>
</dbReference>
<dbReference type="InterPro" id="IPR050301">
    <property type="entry name" value="NTE"/>
</dbReference>
<dbReference type="RefSeq" id="WP_154553441.1">
    <property type="nucleotide sequence ID" value="NZ_VUNA01000001.1"/>
</dbReference>
<dbReference type="Proteomes" id="UP000469424">
    <property type="component" value="Unassembled WGS sequence"/>
</dbReference>